<dbReference type="EMBL" id="SPSB01000003">
    <property type="protein sequence ID" value="TFV94460.1"/>
    <property type="molecule type" value="Genomic_DNA"/>
</dbReference>
<gene>
    <name evidence="1" type="ORF">E4S40_10585</name>
</gene>
<accession>A0A4Y9QQH1</accession>
<sequence>MDPLLKKLNYKEGQKIKIWNLPNELSAIVEDWTKEGFIADAIEKADFLLGFVQDEESIRAQFEEMKEFLNGDEILWFAYPKGSSKRYKASINRDKGWKVLGENDMEAVRQIAINEDWSALRFRKIQFIKTMTRKFSAKDQS</sequence>
<dbReference type="OrthoDB" id="9800461at2"/>
<evidence type="ECO:0008006" key="3">
    <source>
        <dbReference type="Google" id="ProtNLM"/>
    </source>
</evidence>
<comment type="caution">
    <text evidence="1">The sequence shown here is derived from an EMBL/GenBank/DDBJ whole genome shotgun (WGS) entry which is preliminary data.</text>
</comment>
<organism evidence="1 2">
    <name type="scientific">Algoriphagus kandeliae</name>
    <dbReference type="NCBI Taxonomy" id="2562278"/>
    <lineage>
        <taxon>Bacteria</taxon>
        <taxon>Pseudomonadati</taxon>
        <taxon>Bacteroidota</taxon>
        <taxon>Cytophagia</taxon>
        <taxon>Cytophagales</taxon>
        <taxon>Cyclobacteriaceae</taxon>
        <taxon>Algoriphagus</taxon>
    </lineage>
</organism>
<protein>
    <recommendedName>
        <fullName evidence="3">DUF3052 family protein</fullName>
    </recommendedName>
</protein>
<keyword evidence="2" id="KW-1185">Reference proteome</keyword>
<dbReference type="Proteomes" id="UP000297647">
    <property type="component" value="Unassembled WGS sequence"/>
</dbReference>
<evidence type="ECO:0000313" key="1">
    <source>
        <dbReference type="EMBL" id="TFV94460.1"/>
    </source>
</evidence>
<dbReference type="RefSeq" id="WP_135074471.1">
    <property type="nucleotide sequence ID" value="NZ_SPSB01000003.1"/>
</dbReference>
<proteinExistence type="predicted"/>
<evidence type="ECO:0000313" key="2">
    <source>
        <dbReference type="Proteomes" id="UP000297647"/>
    </source>
</evidence>
<reference evidence="1 2" key="1">
    <citation type="submission" date="2019-03" db="EMBL/GenBank/DDBJ databases">
        <title>Algoriphagus sp. nov, a new strain isolated from root system soil of mangrove plant Kandelia.</title>
        <authorList>
            <person name="Yin Q."/>
            <person name="Wang K."/>
            <person name="Song Z."/>
        </authorList>
    </citation>
    <scope>NUCLEOTIDE SEQUENCE [LARGE SCALE GENOMIC DNA]</scope>
    <source>
        <strain evidence="1 2">XY-J91</strain>
    </source>
</reference>
<name>A0A4Y9QQH1_9BACT</name>
<dbReference type="AlphaFoldDB" id="A0A4Y9QQH1"/>